<keyword evidence="3" id="KW-0732">Signal</keyword>
<proteinExistence type="predicted"/>
<evidence type="ECO:0008006" key="6">
    <source>
        <dbReference type="Google" id="ProtNLM"/>
    </source>
</evidence>
<accession>A0A151B3G8</accession>
<reference evidence="4 5" key="1">
    <citation type="submission" date="2016-02" db="EMBL/GenBank/DDBJ databases">
        <title>Genome sequence of Clostridium tepidiprofundi DSM 19306.</title>
        <authorList>
            <person name="Poehlein A."/>
            <person name="Daniel R."/>
        </authorList>
    </citation>
    <scope>NUCLEOTIDE SEQUENCE [LARGE SCALE GENOMIC DNA]</scope>
    <source>
        <strain evidence="4 5">DSM 19306</strain>
    </source>
</reference>
<evidence type="ECO:0000313" key="5">
    <source>
        <dbReference type="Proteomes" id="UP000075531"/>
    </source>
</evidence>
<evidence type="ECO:0000313" key="4">
    <source>
        <dbReference type="EMBL" id="KYH34455.1"/>
    </source>
</evidence>
<organism evidence="4 5">
    <name type="scientific">Clostridium tepidiprofundi DSM 19306</name>
    <dbReference type="NCBI Taxonomy" id="1121338"/>
    <lineage>
        <taxon>Bacteria</taxon>
        <taxon>Bacillati</taxon>
        <taxon>Bacillota</taxon>
        <taxon>Clostridia</taxon>
        <taxon>Eubacteriales</taxon>
        <taxon>Clostridiaceae</taxon>
        <taxon>Clostridium</taxon>
    </lineage>
</organism>
<dbReference type="Gene3D" id="2.60.40.10">
    <property type="entry name" value="Immunoglobulins"/>
    <property type="match status" value="1"/>
</dbReference>
<protein>
    <recommendedName>
        <fullName evidence="6">CARDB domain-containing protein</fullName>
    </recommendedName>
</protein>
<keyword evidence="2" id="KW-0472">Membrane</keyword>
<dbReference type="AlphaFoldDB" id="A0A151B3G8"/>
<sequence length="787" mass="87049">MKKIISCIVSLVMLLTLNIGTAFADIDYSARKPVLNIVNEDMPVVKAGEKLILNLKFESVNKYAAKNVDVTIKNEGPFEVENMTSTKRIDRIGPYVKEAVQFKVHIKGDAEGKIYPMLVSYRYQNEYGVVYDDEKTIYIKVLSGLSPASLGIDNVKTDIKEISAGDKFKLTFDVENKGTLLAKNIKVSLEDLDSDNGFTIVNGINSKDIEYIMPNSSKKGIEFNLYAASDMKSGNHKIKVRFKYKDSENNDRTDEYEFYLMVNGTDSDKKANISIDNVKVPTGDIIPGNDFVISFDLKNKGVVSADNVIISVSDENKNIPTVQKVISSVGVDNTNKVLMNVHVPKNVPAQYYILSITAKCDNNKVDLVKQYANIKVGKLSDISISNVSVSKKLISENDTFEVKFDVKNSGLGTAENLVTTVDGTEGLIPLNENVINISALKSGETKHFSISMQATDSIKIKNIPIMITVNNPNGSIAAKRFTTVYFEGKATGKTVPKIIIKKFECTPNIVKAGENFGLYLSFLNTNKVKTVRNIKIFLTVDMESSKVDSVGSGSVFTPVNGSNTFYIDEIRPKKTQSISLKMYTIPDAQPKNYTITANMEYEDEEGNQFTSKELIGIQVTQPSKLKIGDISLPSDAFKDRPNPVDIQVYNVGKVTMSNFMIEIKGDFTARSDDSFIGNIEPGSAGYYSGDLIPKKLGECKGEIIFSYDEPSGEHKVVKKSISMNAQKYVPRERHMNGMDKPEQPVEQPKSSKKSKVVLILGGILAVVVIGVVIKKKRNKRKGLDLDE</sequence>
<feature type="signal peptide" evidence="3">
    <location>
        <begin position="1"/>
        <end position="24"/>
    </location>
</feature>
<dbReference type="PATRIC" id="fig|1121338.3.peg.1652"/>
<comment type="caution">
    <text evidence="4">The sequence shown here is derived from an EMBL/GenBank/DDBJ whole genome shotgun (WGS) entry which is preliminary data.</text>
</comment>
<feature type="chain" id="PRO_5007577932" description="CARDB domain-containing protein" evidence="3">
    <location>
        <begin position="25"/>
        <end position="787"/>
    </location>
</feature>
<dbReference type="STRING" id="1121338.CLTEP_16070"/>
<name>A0A151B3G8_9CLOT</name>
<dbReference type="PANTHER" id="PTHR35902:SF3">
    <property type="entry name" value="NPCBM-ASSOCIATED, NEW3 DOMAIN OF ALPHA-GALACTOSIDASE"/>
    <property type="match status" value="1"/>
</dbReference>
<keyword evidence="2" id="KW-1133">Transmembrane helix</keyword>
<evidence type="ECO:0000256" key="2">
    <source>
        <dbReference type="SAM" id="Phobius"/>
    </source>
</evidence>
<feature type="region of interest" description="Disordered" evidence="1">
    <location>
        <begin position="731"/>
        <end position="750"/>
    </location>
</feature>
<dbReference type="OrthoDB" id="1704454at2"/>
<keyword evidence="5" id="KW-1185">Reference proteome</keyword>
<keyword evidence="2" id="KW-0812">Transmembrane</keyword>
<feature type="transmembrane region" description="Helical" evidence="2">
    <location>
        <begin position="756"/>
        <end position="773"/>
    </location>
</feature>
<dbReference type="PANTHER" id="PTHR35902">
    <property type="entry name" value="S-LAYER DOMAIN-LIKE PROTEIN-RELATED"/>
    <property type="match status" value="1"/>
</dbReference>
<evidence type="ECO:0000256" key="1">
    <source>
        <dbReference type="SAM" id="MobiDB-lite"/>
    </source>
</evidence>
<evidence type="ECO:0000256" key="3">
    <source>
        <dbReference type="SAM" id="SignalP"/>
    </source>
</evidence>
<dbReference type="InterPro" id="IPR013783">
    <property type="entry name" value="Ig-like_fold"/>
</dbReference>
<dbReference type="RefSeq" id="WP_066825103.1">
    <property type="nucleotide sequence ID" value="NZ_LTBA01000016.1"/>
</dbReference>
<dbReference type="EMBL" id="LTBA01000016">
    <property type="protein sequence ID" value="KYH34455.1"/>
    <property type="molecule type" value="Genomic_DNA"/>
</dbReference>
<gene>
    <name evidence="4" type="ORF">CLTEP_16070</name>
</gene>
<dbReference type="Proteomes" id="UP000075531">
    <property type="component" value="Unassembled WGS sequence"/>
</dbReference>
<feature type="compositionally biased region" description="Basic and acidic residues" evidence="1">
    <location>
        <begin position="731"/>
        <end position="743"/>
    </location>
</feature>